<keyword evidence="4" id="KW-0346">Stress response</keyword>
<dbReference type="SUPFAM" id="SSF100920">
    <property type="entry name" value="Heat shock protein 70kD (HSP70), peptide-binding domain"/>
    <property type="match status" value="1"/>
</dbReference>
<keyword evidence="2 5" id="KW-0547">Nucleotide-binding</keyword>
<reference evidence="7" key="1">
    <citation type="journal article" date="2023" name="IScience">
        <title>Live-bearing cockroach genome reveals convergent evolutionary mechanisms linked to viviparity in insects and beyond.</title>
        <authorList>
            <person name="Fouks B."/>
            <person name="Harrison M.C."/>
            <person name="Mikhailova A.A."/>
            <person name="Marchal E."/>
            <person name="English S."/>
            <person name="Carruthers M."/>
            <person name="Jennings E.C."/>
            <person name="Chiamaka E.L."/>
            <person name="Frigard R.A."/>
            <person name="Pippel M."/>
            <person name="Attardo G.M."/>
            <person name="Benoit J.B."/>
            <person name="Bornberg-Bauer E."/>
            <person name="Tobe S.S."/>
        </authorList>
    </citation>
    <scope>NUCLEOTIDE SEQUENCE</scope>
    <source>
        <strain evidence="7">Stay&amp;Tobe</strain>
    </source>
</reference>
<comment type="similarity">
    <text evidence="1 5">Belongs to the heat shock protein 70 family.</text>
</comment>
<evidence type="ECO:0000313" key="7">
    <source>
        <dbReference type="EMBL" id="KAJ9583781.1"/>
    </source>
</evidence>
<dbReference type="EMBL" id="JASPKZ010007527">
    <property type="protein sequence ID" value="KAJ9583781.1"/>
    <property type="molecule type" value="Genomic_DNA"/>
</dbReference>
<keyword evidence="8" id="KW-1185">Reference proteome</keyword>
<dbReference type="PROSITE" id="PS00329">
    <property type="entry name" value="HSP70_2"/>
    <property type="match status" value="1"/>
</dbReference>
<dbReference type="CDD" id="cd10233">
    <property type="entry name" value="ASKHA_NBD_HSP70_HSPA1"/>
    <property type="match status" value="1"/>
</dbReference>
<dbReference type="Gene3D" id="3.30.30.30">
    <property type="match status" value="1"/>
</dbReference>
<gene>
    <name evidence="7" type="ORF">L9F63_021871</name>
</gene>
<dbReference type="AlphaFoldDB" id="A0AAD8EBC1"/>
<dbReference type="PROSITE" id="PS01036">
    <property type="entry name" value="HSP70_3"/>
    <property type="match status" value="1"/>
</dbReference>
<proteinExistence type="inferred from homology"/>
<evidence type="ECO:0000256" key="3">
    <source>
        <dbReference type="ARBA" id="ARBA00022840"/>
    </source>
</evidence>
<feature type="coiled-coil region" evidence="6">
    <location>
        <begin position="507"/>
        <end position="538"/>
    </location>
</feature>
<evidence type="ECO:0000256" key="1">
    <source>
        <dbReference type="ARBA" id="ARBA00007381"/>
    </source>
</evidence>
<dbReference type="FunFam" id="3.30.420.40:FF:000026">
    <property type="entry name" value="Heat shock protein 70"/>
    <property type="match status" value="1"/>
</dbReference>
<dbReference type="PROSITE" id="PS00297">
    <property type="entry name" value="HSP70_1"/>
    <property type="match status" value="1"/>
</dbReference>
<dbReference type="Gene3D" id="3.30.420.40">
    <property type="match status" value="2"/>
</dbReference>
<protein>
    <recommendedName>
        <fullName evidence="9">Heat shock protein 70</fullName>
    </recommendedName>
</protein>
<evidence type="ECO:0000256" key="2">
    <source>
        <dbReference type="ARBA" id="ARBA00022741"/>
    </source>
</evidence>
<dbReference type="FunFam" id="2.60.34.10:FF:000002">
    <property type="entry name" value="Heat shock 70 kDa"/>
    <property type="match status" value="1"/>
</dbReference>
<reference evidence="7" key="2">
    <citation type="submission" date="2023-05" db="EMBL/GenBank/DDBJ databases">
        <authorList>
            <person name="Fouks B."/>
        </authorList>
    </citation>
    <scope>NUCLEOTIDE SEQUENCE</scope>
    <source>
        <strain evidence="7">Stay&amp;Tobe</strain>
        <tissue evidence="7">Testes</tissue>
    </source>
</reference>
<keyword evidence="6" id="KW-0175">Coiled coil</keyword>
<dbReference type="Gene3D" id="2.60.34.10">
    <property type="entry name" value="Substrate Binding Domain Of DNAk, Chain A, domain 1"/>
    <property type="match status" value="1"/>
</dbReference>
<dbReference type="InterPro" id="IPR013126">
    <property type="entry name" value="Hsp_70_fam"/>
</dbReference>
<dbReference type="Pfam" id="PF00012">
    <property type="entry name" value="HSP70"/>
    <property type="match status" value="1"/>
</dbReference>
<dbReference type="PANTHER" id="PTHR19375">
    <property type="entry name" value="HEAT SHOCK PROTEIN 70KDA"/>
    <property type="match status" value="1"/>
</dbReference>
<dbReference type="PRINTS" id="PR00301">
    <property type="entry name" value="HEATSHOCK70"/>
</dbReference>
<sequence>MAPAIGIDLGTTYSCVGVWQQGKVEIIANDQGNRTTPSYVAFNETERLIGDAAKNQVAMNPRNTVFDAKRLIGRRFDDSKIQSDMKHWPFTVINDCGKPKIQVEHKGEVRTFAPEEISSMVLTKMKETAEAYLGGTVRDAVITVPAYFNDSQRQATKDAGAIAGLNVLRIINEPTAAALAYGLDKNLKGERNVLIFDLGGGTFDVSILTIDEGSLFEVKATAGDTHLGGEDFDNRLVNHLADEFKRKFKKDVKSNPRALRRLRTAAERAKRTLSSSSEANIEIDALMDGIDFYSKVSRARFEELCSDLFRSTLHPVEKALTDAKLDKSSIHDVVMVGGSTRIPKIQSLLQNYFCGKQLNLSINPDEAVAYGAAVQAAILSGDTSSKIQDVLLVDVAPLSLGIETAGGVMTKIIERNSRIPCKQTQTFTTYSDNQPAVTIQVFEGERAMTRDNNRLGTFDLTGIPPAPRGVPKIEVTFDMDANGILNVSAKDTSSGNSRNITITNDKGRLSNEEIERMLREAEKYKEEDNKQRERVTARNQLEGYVFSVKQALEDAGNKLSDQDKSNVRSQCDSTLQWLDNNVLAEKQEYDHKLQELQKFCSPIITKIHQQQQPSGGSGPTVEEVD</sequence>
<evidence type="ECO:0008006" key="9">
    <source>
        <dbReference type="Google" id="ProtNLM"/>
    </source>
</evidence>
<dbReference type="SUPFAM" id="SSF53067">
    <property type="entry name" value="Actin-like ATPase domain"/>
    <property type="match status" value="2"/>
</dbReference>
<dbReference type="InterPro" id="IPR029047">
    <property type="entry name" value="HSP70_peptide-bd_sf"/>
</dbReference>
<dbReference type="InterPro" id="IPR043129">
    <property type="entry name" value="ATPase_NBD"/>
</dbReference>
<dbReference type="Gene3D" id="1.20.1270.10">
    <property type="match status" value="1"/>
</dbReference>
<dbReference type="GO" id="GO:0006950">
    <property type="term" value="P:response to stress"/>
    <property type="evidence" value="ECO:0007669"/>
    <property type="project" value="UniProtKB-ARBA"/>
</dbReference>
<dbReference type="InterPro" id="IPR018181">
    <property type="entry name" value="Heat_shock_70_CS"/>
</dbReference>
<organism evidence="7 8">
    <name type="scientific">Diploptera punctata</name>
    <name type="common">Pacific beetle cockroach</name>
    <dbReference type="NCBI Taxonomy" id="6984"/>
    <lineage>
        <taxon>Eukaryota</taxon>
        <taxon>Metazoa</taxon>
        <taxon>Ecdysozoa</taxon>
        <taxon>Arthropoda</taxon>
        <taxon>Hexapoda</taxon>
        <taxon>Insecta</taxon>
        <taxon>Pterygota</taxon>
        <taxon>Neoptera</taxon>
        <taxon>Polyneoptera</taxon>
        <taxon>Dictyoptera</taxon>
        <taxon>Blattodea</taxon>
        <taxon>Blaberoidea</taxon>
        <taxon>Blaberidae</taxon>
        <taxon>Diplopterinae</taxon>
        <taxon>Diploptera</taxon>
    </lineage>
</organism>
<dbReference type="NCBIfam" id="NF001413">
    <property type="entry name" value="PRK00290.1"/>
    <property type="match status" value="1"/>
</dbReference>
<dbReference type="Gene3D" id="3.90.640.10">
    <property type="entry name" value="Actin, Chain A, domain 4"/>
    <property type="match status" value="1"/>
</dbReference>
<dbReference type="FunFam" id="3.30.420.40:FF:000172">
    <property type="entry name" value="Heat shock 70 kDa protein"/>
    <property type="match status" value="1"/>
</dbReference>
<dbReference type="FunFam" id="3.90.640.10:FF:000002">
    <property type="entry name" value="Heat shock 70 kDa"/>
    <property type="match status" value="1"/>
</dbReference>
<dbReference type="GO" id="GO:0005524">
    <property type="term" value="F:ATP binding"/>
    <property type="evidence" value="ECO:0007669"/>
    <property type="project" value="UniProtKB-KW"/>
</dbReference>
<dbReference type="InterPro" id="IPR029048">
    <property type="entry name" value="HSP70_C_sf"/>
</dbReference>
<name>A0AAD8EBC1_DIPPU</name>
<dbReference type="SUPFAM" id="SSF100934">
    <property type="entry name" value="Heat shock protein 70kD (HSP70), C-terminal subdomain"/>
    <property type="match status" value="1"/>
</dbReference>
<accession>A0AAD8EBC1</accession>
<dbReference type="FunFam" id="1.20.1270.10:FF:000024">
    <property type="entry name" value="Heat shock protein 70"/>
    <property type="match status" value="1"/>
</dbReference>
<dbReference type="GO" id="GO:0140662">
    <property type="term" value="F:ATP-dependent protein folding chaperone"/>
    <property type="evidence" value="ECO:0007669"/>
    <property type="project" value="InterPro"/>
</dbReference>
<dbReference type="FunFam" id="3.30.30.30:FF:000001">
    <property type="entry name" value="heat shock 70 kDa protein-like"/>
    <property type="match status" value="1"/>
</dbReference>
<evidence type="ECO:0000256" key="6">
    <source>
        <dbReference type="SAM" id="Coils"/>
    </source>
</evidence>
<keyword evidence="3 5" id="KW-0067">ATP-binding</keyword>
<dbReference type="Proteomes" id="UP001233999">
    <property type="component" value="Unassembled WGS sequence"/>
</dbReference>
<evidence type="ECO:0000313" key="8">
    <source>
        <dbReference type="Proteomes" id="UP001233999"/>
    </source>
</evidence>
<evidence type="ECO:0000256" key="4">
    <source>
        <dbReference type="ARBA" id="ARBA00023016"/>
    </source>
</evidence>
<comment type="caution">
    <text evidence="7">The sequence shown here is derived from an EMBL/GenBank/DDBJ whole genome shotgun (WGS) entry which is preliminary data.</text>
</comment>
<evidence type="ECO:0000256" key="5">
    <source>
        <dbReference type="RuleBase" id="RU003322"/>
    </source>
</evidence>